<feature type="region of interest" description="Disordered" evidence="1">
    <location>
        <begin position="545"/>
        <end position="614"/>
    </location>
</feature>
<dbReference type="OrthoDB" id="20872at2759"/>
<feature type="compositionally biased region" description="Basic and acidic residues" evidence="1">
    <location>
        <begin position="359"/>
        <end position="381"/>
    </location>
</feature>
<evidence type="ECO:0000313" key="4">
    <source>
        <dbReference type="Proteomes" id="UP000054516"/>
    </source>
</evidence>
<feature type="region of interest" description="Disordered" evidence="1">
    <location>
        <begin position="354"/>
        <end position="415"/>
    </location>
</feature>
<dbReference type="SMART" id="SM00717">
    <property type="entry name" value="SANT"/>
    <property type="match status" value="1"/>
</dbReference>
<dbReference type="SUPFAM" id="SSF46689">
    <property type="entry name" value="Homeodomain-like"/>
    <property type="match status" value="1"/>
</dbReference>
<evidence type="ECO:0000313" key="3">
    <source>
        <dbReference type="EMBL" id="GAP84314.2"/>
    </source>
</evidence>
<organism evidence="3">
    <name type="scientific">Rosellinia necatrix</name>
    <name type="common">White root-rot fungus</name>
    <dbReference type="NCBI Taxonomy" id="77044"/>
    <lineage>
        <taxon>Eukaryota</taxon>
        <taxon>Fungi</taxon>
        <taxon>Dikarya</taxon>
        <taxon>Ascomycota</taxon>
        <taxon>Pezizomycotina</taxon>
        <taxon>Sordariomycetes</taxon>
        <taxon>Xylariomycetidae</taxon>
        <taxon>Xylariales</taxon>
        <taxon>Xylariaceae</taxon>
        <taxon>Rosellinia</taxon>
    </lineage>
</organism>
<dbReference type="AlphaFoldDB" id="A0A1S7ULV3"/>
<evidence type="ECO:0000256" key="1">
    <source>
        <dbReference type="SAM" id="MobiDB-lite"/>
    </source>
</evidence>
<feature type="compositionally biased region" description="Basic and acidic residues" evidence="1">
    <location>
        <begin position="583"/>
        <end position="592"/>
    </location>
</feature>
<feature type="domain" description="Myb-like" evidence="2">
    <location>
        <begin position="435"/>
        <end position="483"/>
    </location>
</feature>
<dbReference type="InterPro" id="IPR001005">
    <property type="entry name" value="SANT/Myb"/>
</dbReference>
<protein>
    <recommendedName>
        <fullName evidence="2">Myb-like domain-containing protein</fullName>
    </recommendedName>
</protein>
<accession>A0A1S7ULV3</accession>
<dbReference type="Pfam" id="PF26082">
    <property type="entry name" value="zf-C2H2_AcuF"/>
    <property type="match status" value="1"/>
</dbReference>
<dbReference type="PANTHER" id="PTHR35391">
    <property type="entry name" value="C2H2-TYPE DOMAIN-CONTAINING PROTEIN-RELATED"/>
    <property type="match status" value="1"/>
</dbReference>
<dbReference type="STRING" id="77044.A0A1S7ULV3"/>
<dbReference type="EMBL" id="DF977452">
    <property type="protein sequence ID" value="GAP84314.2"/>
    <property type="molecule type" value="Genomic_DNA"/>
</dbReference>
<proteinExistence type="predicted"/>
<dbReference type="InterPro" id="IPR009057">
    <property type="entry name" value="Homeodomain-like_sf"/>
</dbReference>
<feature type="compositionally biased region" description="Polar residues" evidence="1">
    <location>
        <begin position="385"/>
        <end position="408"/>
    </location>
</feature>
<dbReference type="Proteomes" id="UP000054516">
    <property type="component" value="Unassembled WGS sequence"/>
</dbReference>
<dbReference type="Gene3D" id="1.20.58.1880">
    <property type="match status" value="1"/>
</dbReference>
<evidence type="ECO:0000259" key="2">
    <source>
        <dbReference type="SMART" id="SM00717"/>
    </source>
</evidence>
<keyword evidence="4" id="KW-1185">Reference proteome</keyword>
<feature type="compositionally biased region" description="Polar residues" evidence="1">
    <location>
        <begin position="545"/>
        <end position="556"/>
    </location>
</feature>
<dbReference type="InterPro" id="IPR058925">
    <property type="entry name" value="zf-C2H2_AcuF"/>
</dbReference>
<dbReference type="CDD" id="cd00167">
    <property type="entry name" value="SANT"/>
    <property type="match status" value="1"/>
</dbReference>
<sequence>MPDSVFYPSDHAIGLAPRIEQPLPEQLQRIGSLLREARKEVVFLLADNVESEHAGEGYGDDDSDASSVFEVDSLSEIAEDLTCDVENLMDLDALCDAAKESTSSYEAEPTAEAVEGLASASISAAQVYAEMIQMRFPQANHRLVEYLGRANYYRFVRCSQQREKNERQVDGSPETGRFDATTVDGSRFHDSGIGTSLCTGSYAETVMSFHHGDGNVVRIPPLPEEGKNGIPFSCIACGKKVAIRSNRAWKRHLFSDLEPYNCLESSCRETIGPLGRRENWVEHLAVYHGYGDQWQSFPCSLCLEETGDGEANVTIHLEKHLQDIALAALPNNRDDPSEHESDSWLYEPSMSWHASSNDELPRSLRSDENATADRRGEDPNISKDAGTTQVEHTKHATAQSSGPSNDHGQSALHDDNRHESVPAVELDAIFEASKLSAYWNVSEAEIFPRLLNHYGSDWIAIAGSLKTKNATMVQNYYTRRKESTDWVNIVQKADARLSQEVREAIQQHKALPYHYETPVSTKDVSPPSIAAAMPPFDSVLNRMRSTSDVGSATGPSKPTPIEESPPAGPSPSRKQWVNPNIKRRSELDRAASTKDVGPATGKAPPTGPRALKES</sequence>
<reference evidence="3" key="1">
    <citation type="submission" date="2016-03" db="EMBL/GenBank/DDBJ databases">
        <title>Draft genome sequence of Rosellinia necatrix.</title>
        <authorList>
            <person name="Kanematsu S."/>
        </authorList>
    </citation>
    <scope>NUCLEOTIDE SEQUENCE [LARGE SCALE GENOMIC DNA]</scope>
    <source>
        <strain evidence="3">W97</strain>
    </source>
</reference>
<name>A0A1S7ULV3_ROSNE</name>
<gene>
    <name evidence="3" type="ORF">SAMD00023353_0701280</name>
</gene>
<dbReference type="PANTHER" id="PTHR35391:SF5">
    <property type="entry name" value="DUF6590 DOMAIN-CONTAINING PROTEIN"/>
    <property type="match status" value="1"/>
</dbReference>